<feature type="non-terminal residue" evidence="1">
    <location>
        <position position="1"/>
    </location>
</feature>
<name>A0A382X9L3_9ZZZZ</name>
<evidence type="ECO:0000313" key="1">
    <source>
        <dbReference type="EMBL" id="SVD67876.1"/>
    </source>
</evidence>
<reference evidence="1" key="1">
    <citation type="submission" date="2018-05" db="EMBL/GenBank/DDBJ databases">
        <authorList>
            <person name="Lanie J.A."/>
            <person name="Ng W.-L."/>
            <person name="Kazmierczak K.M."/>
            <person name="Andrzejewski T.M."/>
            <person name="Davidsen T.M."/>
            <person name="Wayne K.J."/>
            <person name="Tettelin H."/>
            <person name="Glass J.I."/>
            <person name="Rusch D."/>
            <person name="Podicherti R."/>
            <person name="Tsui H.-C.T."/>
            <person name="Winkler M.E."/>
        </authorList>
    </citation>
    <scope>NUCLEOTIDE SEQUENCE</scope>
</reference>
<dbReference type="AlphaFoldDB" id="A0A382X9L3"/>
<organism evidence="1">
    <name type="scientific">marine metagenome</name>
    <dbReference type="NCBI Taxonomy" id="408172"/>
    <lineage>
        <taxon>unclassified sequences</taxon>
        <taxon>metagenomes</taxon>
        <taxon>ecological metagenomes</taxon>
    </lineage>
</organism>
<protein>
    <submittedName>
        <fullName evidence="1">Uncharacterized protein</fullName>
    </submittedName>
</protein>
<proteinExistence type="predicted"/>
<dbReference type="EMBL" id="UINC01166105">
    <property type="protein sequence ID" value="SVD67876.1"/>
    <property type="molecule type" value="Genomic_DNA"/>
</dbReference>
<gene>
    <name evidence="1" type="ORF">METZ01_LOCUS420730</name>
</gene>
<sequence>VSASGGVGPRMFQPSGNRYNLTRVVGLVLTLVVGSMKLHPSSLSDKVIGKLDAYQEN</sequence>
<accession>A0A382X9L3</accession>